<evidence type="ECO:0000256" key="1">
    <source>
        <dbReference type="SAM" id="Phobius"/>
    </source>
</evidence>
<name>A0A061RW45_9CHLO</name>
<protein>
    <submittedName>
        <fullName evidence="2">Uncharacterized protein</fullName>
    </submittedName>
</protein>
<dbReference type="AlphaFoldDB" id="A0A061RW45"/>
<feature type="transmembrane region" description="Helical" evidence="1">
    <location>
        <begin position="21"/>
        <end position="40"/>
    </location>
</feature>
<gene>
    <name evidence="2" type="ORF">TSPGSL018_24988</name>
</gene>
<organism evidence="2">
    <name type="scientific">Tetraselmis sp. GSL018</name>
    <dbReference type="NCBI Taxonomy" id="582737"/>
    <lineage>
        <taxon>Eukaryota</taxon>
        <taxon>Viridiplantae</taxon>
        <taxon>Chlorophyta</taxon>
        <taxon>core chlorophytes</taxon>
        <taxon>Chlorodendrophyceae</taxon>
        <taxon>Chlorodendrales</taxon>
        <taxon>Chlorodendraceae</taxon>
        <taxon>Tetraselmis</taxon>
    </lineage>
</organism>
<proteinExistence type="predicted"/>
<reference evidence="2" key="1">
    <citation type="submission" date="2014-05" db="EMBL/GenBank/DDBJ databases">
        <title>The transcriptome of the halophilic microalga Tetraselmis sp. GSL018 isolated from the Great Salt Lake, Utah.</title>
        <authorList>
            <person name="Jinkerson R.E."/>
            <person name="D'Adamo S."/>
            <person name="Posewitz M.C."/>
        </authorList>
    </citation>
    <scope>NUCLEOTIDE SEQUENCE</scope>
    <source>
        <strain evidence="2">GSL018</strain>
    </source>
</reference>
<sequence>MQTEMMCSVSALIQRNCFQSMLITMILYLCIGIGIDHLLYL</sequence>
<dbReference type="EMBL" id="GBEZ01010942">
    <property type="protein sequence ID" value="JAC74791.1"/>
    <property type="molecule type" value="Transcribed_RNA"/>
</dbReference>
<keyword evidence="1" id="KW-0472">Membrane</keyword>
<keyword evidence="1" id="KW-0812">Transmembrane</keyword>
<accession>A0A061RW45</accession>
<evidence type="ECO:0000313" key="2">
    <source>
        <dbReference type="EMBL" id="JAC74791.1"/>
    </source>
</evidence>
<keyword evidence="1" id="KW-1133">Transmembrane helix</keyword>